<dbReference type="SUPFAM" id="SSF52540">
    <property type="entry name" value="P-loop containing nucleoside triphosphate hydrolases"/>
    <property type="match status" value="1"/>
</dbReference>
<gene>
    <name evidence="5" type="ORF">AWU67_10265</name>
</gene>
<dbReference type="Pfam" id="PF00271">
    <property type="entry name" value="Helicase_C"/>
    <property type="match status" value="1"/>
</dbReference>
<dbReference type="SMART" id="SM00487">
    <property type="entry name" value="DEXDc"/>
    <property type="match status" value="1"/>
</dbReference>
<feature type="domain" description="Helicase ATP-binding" evidence="3">
    <location>
        <begin position="31"/>
        <end position="210"/>
    </location>
</feature>
<dbReference type="GO" id="GO:0004386">
    <property type="term" value="F:helicase activity"/>
    <property type="evidence" value="ECO:0007669"/>
    <property type="project" value="UniProtKB-KW"/>
</dbReference>
<reference evidence="5 6" key="1">
    <citation type="journal article" date="2016" name="J. Biotechnol.">
        <title>First complete genome sequence of a species in the genus Microterricola, an extremophilic cold active enzyme producing bacterial strain ERGS5:02 isolated from Sikkim Himalaya.</title>
        <authorList>
            <person name="Himanshu"/>
            <person name="Swarnkar M.K."/>
            <person name="Singh D."/>
            <person name="Kumar R."/>
        </authorList>
    </citation>
    <scope>NUCLEOTIDE SEQUENCE [LARGE SCALE GENOMIC DNA]</scope>
    <source>
        <strain evidence="5 6">ERGS5:02</strain>
    </source>
</reference>
<dbReference type="InterPro" id="IPR027417">
    <property type="entry name" value="P-loop_NTPase"/>
</dbReference>
<dbReference type="Proteomes" id="UP000058305">
    <property type="component" value="Chromosome"/>
</dbReference>
<dbReference type="AlphaFoldDB" id="A0A0X8E333"/>
<dbReference type="SMART" id="SM00490">
    <property type="entry name" value="HELICc"/>
    <property type="match status" value="1"/>
</dbReference>
<keyword evidence="6" id="KW-1185">Reference proteome</keyword>
<reference evidence="6" key="2">
    <citation type="submission" date="2016-01" db="EMBL/GenBank/DDBJ databases">
        <title>First complete genome sequence of a species in the genus Microterricola, an extremophilic cold active enzyme producing strain ERGS5:02 isolated from Sikkim Himalaya.</title>
        <authorList>
            <person name="Kumar R."/>
            <person name="Singh D."/>
            <person name="Swarnkar M.K."/>
        </authorList>
    </citation>
    <scope>NUCLEOTIDE SEQUENCE [LARGE SCALE GENOMIC DNA]</scope>
    <source>
        <strain evidence="6">ERGS5:02</strain>
    </source>
</reference>
<evidence type="ECO:0000259" key="3">
    <source>
        <dbReference type="PROSITE" id="PS51192"/>
    </source>
</evidence>
<dbReference type="KEGG" id="mvd:AWU67_10265"/>
<dbReference type="EMBL" id="CP014145">
    <property type="protein sequence ID" value="AMB59183.1"/>
    <property type="molecule type" value="Genomic_DNA"/>
</dbReference>
<dbReference type="PANTHER" id="PTHR47962:SF5">
    <property type="entry name" value="ATP-DEPENDENT HELICASE LHR-RELATED"/>
    <property type="match status" value="1"/>
</dbReference>
<organism evidence="5 6">
    <name type="scientific">Microterricola viridarii</name>
    <dbReference type="NCBI Taxonomy" id="412690"/>
    <lineage>
        <taxon>Bacteria</taxon>
        <taxon>Bacillati</taxon>
        <taxon>Actinomycetota</taxon>
        <taxon>Actinomycetes</taxon>
        <taxon>Micrococcales</taxon>
        <taxon>Microbacteriaceae</taxon>
        <taxon>Microterricola</taxon>
    </lineage>
</organism>
<keyword evidence="5" id="KW-0347">Helicase</keyword>
<dbReference type="InterPro" id="IPR001650">
    <property type="entry name" value="Helicase_C-like"/>
</dbReference>
<evidence type="ECO:0000313" key="6">
    <source>
        <dbReference type="Proteomes" id="UP000058305"/>
    </source>
</evidence>
<dbReference type="PANTHER" id="PTHR47962">
    <property type="entry name" value="ATP-DEPENDENT HELICASE LHR-RELATED-RELATED"/>
    <property type="match status" value="1"/>
</dbReference>
<dbReference type="GO" id="GO:0005524">
    <property type="term" value="F:ATP binding"/>
    <property type="evidence" value="ECO:0007669"/>
    <property type="project" value="UniProtKB-KW"/>
</dbReference>
<dbReference type="OrthoDB" id="9815222at2"/>
<dbReference type="PROSITE" id="PS51192">
    <property type="entry name" value="HELICASE_ATP_BIND_1"/>
    <property type="match status" value="1"/>
</dbReference>
<feature type="domain" description="Helicase C-terminal" evidence="4">
    <location>
        <begin position="240"/>
        <end position="385"/>
    </location>
</feature>
<dbReference type="InterPro" id="IPR052511">
    <property type="entry name" value="ATP-dep_Helicase"/>
</dbReference>
<accession>A0A0X8E333</accession>
<dbReference type="InterPro" id="IPR014001">
    <property type="entry name" value="Helicase_ATP-bd"/>
</dbReference>
<sequence length="690" mass="75364">MGGTALNPAIEHHIVNSLGWSSLRPLQEASIAPVRSGADCLLVAPTAGGKTEAAIFPLLSNMMDASWQRFTVIYVTPLKALLNNLLPRLTTYADWVGRRVALWHGDVGDSERRRILADPPDILLTTPESLEAMLVSRRVAHRQFFAGLRVIVIDEAHSFAASDRGWHLIAVLERLQRIADRPIQRIGLSATLGNPEDVLTWMQGANAARDLPAVVVRDASAIAEPEITLDYVGSIENAAEILSRLYVGEKRLVFCQARAQAEELAFELRERGVTTYVSHSSLSVDERRLSERAFAEARDCVIVATSTLELGIDIGDLDRMIQIDSPFAVSSFLQRLGRTGRRPGTARNALFLTTTQDTLARAAGLLTLWSRGFVEPIVPPPHPRHLAAQQLLALALQEGRIPAAGWQDWWAGCAVMDDSAEVLEYLIDESFLVADGDFLLIGPTAEQQFGRRHFMDLLSSFIADLEIRVLEGTKEIGSVAPISLTKQIIAGDRPLLLNGRPWNVDDVDWEKHRVHVTAHHDKGRVRWSSESIAEPFALVRARRDVLLGEDPPVTLSRRAVVQLAQVRLQRDSHVDDSGIVLEKSNQGGTTLWGFAGVRAHETLLAALGNPTDAVVDNESIRFSAGIGTAELRAADVDNALPAVMAEAVAGLKFAAALPLELATSTLAERFVDRVGARALSRGSLTVTMQS</sequence>
<evidence type="ECO:0000313" key="5">
    <source>
        <dbReference type="EMBL" id="AMB59183.1"/>
    </source>
</evidence>
<dbReference type="RefSeq" id="WP_067228565.1">
    <property type="nucleotide sequence ID" value="NZ_CP014145.1"/>
</dbReference>
<evidence type="ECO:0000256" key="2">
    <source>
        <dbReference type="ARBA" id="ARBA00022840"/>
    </source>
</evidence>
<dbReference type="Pfam" id="PF00270">
    <property type="entry name" value="DEAD"/>
    <property type="match status" value="1"/>
</dbReference>
<name>A0A0X8E333_9MICO</name>
<dbReference type="InterPro" id="IPR011545">
    <property type="entry name" value="DEAD/DEAH_box_helicase_dom"/>
</dbReference>
<protein>
    <submittedName>
        <fullName evidence="5">ATP-dependent helicase</fullName>
    </submittedName>
</protein>
<dbReference type="Gene3D" id="3.40.50.300">
    <property type="entry name" value="P-loop containing nucleotide triphosphate hydrolases"/>
    <property type="match status" value="2"/>
</dbReference>
<evidence type="ECO:0000256" key="1">
    <source>
        <dbReference type="ARBA" id="ARBA00022741"/>
    </source>
</evidence>
<dbReference type="GO" id="GO:0003677">
    <property type="term" value="F:DNA binding"/>
    <property type="evidence" value="ECO:0007669"/>
    <property type="project" value="TreeGrafter"/>
</dbReference>
<evidence type="ECO:0000259" key="4">
    <source>
        <dbReference type="PROSITE" id="PS51194"/>
    </source>
</evidence>
<dbReference type="GO" id="GO:0016887">
    <property type="term" value="F:ATP hydrolysis activity"/>
    <property type="evidence" value="ECO:0007669"/>
    <property type="project" value="TreeGrafter"/>
</dbReference>
<dbReference type="CDD" id="cd17922">
    <property type="entry name" value="DEXHc_LHR-like"/>
    <property type="match status" value="1"/>
</dbReference>
<proteinExistence type="predicted"/>
<keyword evidence="1" id="KW-0547">Nucleotide-binding</keyword>
<keyword evidence="5" id="KW-0378">Hydrolase</keyword>
<dbReference type="PROSITE" id="PS51194">
    <property type="entry name" value="HELICASE_CTER"/>
    <property type="match status" value="1"/>
</dbReference>
<keyword evidence="2" id="KW-0067">ATP-binding</keyword>